<dbReference type="PANTHER" id="PTHR43832">
    <property type="match status" value="1"/>
</dbReference>
<comment type="caution">
    <text evidence="1">The sequence shown here is derived from an EMBL/GenBank/DDBJ whole genome shotgun (WGS) entry which is preliminary data.</text>
</comment>
<dbReference type="Pfam" id="PF02353">
    <property type="entry name" value="CMAS"/>
    <property type="match status" value="1"/>
</dbReference>
<accession>A0A963YZN9</accession>
<dbReference type="AlphaFoldDB" id="A0A963YZN9"/>
<dbReference type="SUPFAM" id="SSF53335">
    <property type="entry name" value="S-adenosyl-L-methionine-dependent methyltransferases"/>
    <property type="match status" value="1"/>
</dbReference>
<evidence type="ECO:0000313" key="2">
    <source>
        <dbReference type="Proteomes" id="UP000721844"/>
    </source>
</evidence>
<evidence type="ECO:0000313" key="1">
    <source>
        <dbReference type="EMBL" id="MCB8880041.1"/>
    </source>
</evidence>
<proteinExistence type="predicted"/>
<dbReference type="GO" id="GO:0032259">
    <property type="term" value="P:methylation"/>
    <property type="evidence" value="ECO:0007669"/>
    <property type="project" value="UniProtKB-KW"/>
</dbReference>
<name>A0A963YZN9_9PROT</name>
<dbReference type="GO" id="GO:0008168">
    <property type="term" value="F:methyltransferase activity"/>
    <property type="evidence" value="ECO:0007669"/>
    <property type="project" value="UniProtKB-KW"/>
</dbReference>
<dbReference type="PANTHER" id="PTHR43832:SF1">
    <property type="entry name" value="S-ADENOSYL-L-METHIONINE-DEPENDENT METHYLTRANSFERASES SUPERFAMILY PROTEIN"/>
    <property type="match status" value="1"/>
</dbReference>
<organism evidence="1 2">
    <name type="scientific">Acidisoma cellulosilyticum</name>
    <dbReference type="NCBI Taxonomy" id="2802395"/>
    <lineage>
        <taxon>Bacteria</taxon>
        <taxon>Pseudomonadati</taxon>
        <taxon>Pseudomonadota</taxon>
        <taxon>Alphaproteobacteria</taxon>
        <taxon>Acetobacterales</taxon>
        <taxon>Acidocellaceae</taxon>
        <taxon>Acidisoma</taxon>
    </lineage>
</organism>
<protein>
    <submittedName>
        <fullName evidence="1">Class I SAM-dependent methyltransferase</fullName>
    </submittedName>
</protein>
<keyword evidence="2" id="KW-1185">Reference proteome</keyword>
<keyword evidence="1" id="KW-0489">Methyltransferase</keyword>
<dbReference type="Proteomes" id="UP000721844">
    <property type="component" value="Unassembled WGS sequence"/>
</dbReference>
<sequence>MTALATIAAATAERFPIPDALSRLGITMMVARTREKLAAQSGSDGKFAADMVDFPIAQHTDAANAQHYEVPAAFFGKVLGQRRKYSSCLYETGRETLAEAEILALQATVDHAAIMDGQDILELGCGWGSLTLFMGEMFPSARITAVSNSASQRAHIEAEARSRGLTNIRVITADMNDFRAEGRFDRIVSVEMFEHMANWRPLLSGMRDWLRPNGLAMIHIFTHRLAPYRFDLNDKADWIAQHFFTGGIMPSRQLMRCFPDLFSVEQEWQWSGQHYQRTADDWLRNFDANRADIRQILSPVYGRDTAVWERRWRLFFLATAGLFGHADGEEWGVTHYRLRPA</sequence>
<reference evidence="1 2" key="1">
    <citation type="journal article" date="2021" name="Microorganisms">
        <title>Acidisoma silvae sp. nov. and Acidisomacellulosilytica sp. nov., Two Acidophilic Bacteria Isolated from Decaying Wood, Hydrolyzing Cellulose and Producing Poly-3-hydroxybutyrate.</title>
        <authorList>
            <person name="Mieszkin S."/>
            <person name="Pouder E."/>
            <person name="Uroz S."/>
            <person name="Simon-Colin C."/>
            <person name="Alain K."/>
        </authorList>
    </citation>
    <scope>NUCLEOTIDE SEQUENCE [LARGE SCALE GENOMIC DNA]</scope>
    <source>
        <strain evidence="1 2">HW T5.17</strain>
    </source>
</reference>
<dbReference type="InterPro" id="IPR029063">
    <property type="entry name" value="SAM-dependent_MTases_sf"/>
</dbReference>
<gene>
    <name evidence="1" type="ORF">ACELLULO517_07330</name>
</gene>
<keyword evidence="1" id="KW-0808">Transferase</keyword>
<dbReference type="FunFam" id="3.40.50.150:FF:000554">
    <property type="entry name" value="Cation-transporting ATPase"/>
    <property type="match status" value="1"/>
</dbReference>
<dbReference type="EMBL" id="JAESVA010000002">
    <property type="protein sequence ID" value="MCB8880041.1"/>
    <property type="molecule type" value="Genomic_DNA"/>
</dbReference>
<dbReference type="CDD" id="cd02440">
    <property type="entry name" value="AdoMet_MTases"/>
    <property type="match status" value="1"/>
</dbReference>
<dbReference type="RefSeq" id="WP_227306649.1">
    <property type="nucleotide sequence ID" value="NZ_JAESVA010000002.1"/>
</dbReference>
<dbReference type="Gene3D" id="3.40.50.150">
    <property type="entry name" value="Vaccinia Virus protein VP39"/>
    <property type="match status" value="1"/>
</dbReference>